<dbReference type="AlphaFoldDB" id="A0A6V7S6J8"/>
<name>A0A6V7S6J8_PLAVN</name>
<sequence length="504" mass="59472">MKNNQSDENDEVIKSLGHNALVTLLLNNDNYHDEEIKQVEQVENVENVENSVGIDINSNKKRKNEIDIFEANGSIVDDLYDYKKNDIYFSPNNINKYNEDNFYENEVDLLHYNNMRINSSIKTELVKNNNYFKNLKKYNFLLKKNRYNTNFSIPHNFNMYNKFLASASNSIDRFTNKSEKNLFYLPLSKKKQIEIQNREQNELLDYSLHSNHFQIEWENKKGEETNASHDMCNTSATLKNKNMILNENIDNTNKERNGEAELVMTNSCNRSEHNVEDADIFYSNNISNSEIIERNKCKCCSKKYINIYKDHNKNKDESKLNKRRKIEKVASPTDNAVVINDKNCFEKNTMKKKVKKKTEKEVKSKSDEENNHQRKEEDREMRIKIENDDEDKNEKPFEHFVLLDFNPKDEDYKAIKKTLAAHGLVFDLPFETNTKKENINTKVEIINMKKGSIKKEKNNNVTNLEQIVEVGDNPLKYNLLKQKKNTGKIKIVDYDFEKNICYFQ</sequence>
<evidence type="ECO:0000313" key="3">
    <source>
        <dbReference type="Proteomes" id="UP000515550"/>
    </source>
</evidence>
<protein>
    <submittedName>
        <fullName evidence="2">Uncharacterized protein</fullName>
    </submittedName>
</protein>
<accession>A0A6V7S6J8</accession>
<gene>
    <name evidence="2" type="ORF">PVBDA_0904320</name>
</gene>
<evidence type="ECO:0000313" key="2">
    <source>
        <dbReference type="EMBL" id="CAD2092253.1"/>
    </source>
</evidence>
<organism evidence="2 3">
    <name type="scientific">Plasmodium vinckei brucechwatti</name>
    <dbReference type="NCBI Taxonomy" id="119398"/>
    <lineage>
        <taxon>Eukaryota</taxon>
        <taxon>Sar</taxon>
        <taxon>Alveolata</taxon>
        <taxon>Apicomplexa</taxon>
        <taxon>Aconoidasida</taxon>
        <taxon>Haemosporida</taxon>
        <taxon>Plasmodiidae</taxon>
        <taxon>Plasmodium</taxon>
        <taxon>Plasmodium (Vinckeia)</taxon>
    </lineage>
</organism>
<reference evidence="2 3" key="1">
    <citation type="submission" date="2020-08" db="EMBL/GenBank/DDBJ databases">
        <authorList>
            <person name="Ramaprasad A."/>
        </authorList>
    </citation>
    <scope>NUCLEOTIDE SEQUENCE [LARGE SCALE GENOMIC DNA]</scope>
</reference>
<dbReference type="EMBL" id="LR865387">
    <property type="protein sequence ID" value="CAD2092253.1"/>
    <property type="molecule type" value="Genomic_DNA"/>
</dbReference>
<feature type="compositionally biased region" description="Basic and acidic residues" evidence="1">
    <location>
        <begin position="358"/>
        <end position="387"/>
    </location>
</feature>
<dbReference type="Proteomes" id="UP000515550">
    <property type="component" value="Chromosome PVBDA_09"/>
</dbReference>
<evidence type="ECO:0000256" key="1">
    <source>
        <dbReference type="SAM" id="MobiDB-lite"/>
    </source>
</evidence>
<feature type="region of interest" description="Disordered" evidence="1">
    <location>
        <begin position="350"/>
        <end position="387"/>
    </location>
</feature>
<dbReference type="VEuPathDB" id="PlasmoDB:PVBDA_0904320"/>
<proteinExistence type="predicted"/>